<sequence length="272" mass="29667">MKRNNDSLANSLIMAPWWVSVILGALVYSGLKFVAPGLGGENMILKSFAQAMPQLAPYAALFFAMLSVLSYIFGRKQAALVDKQQSLESLCAVNWKEFEWLVGEVFRRQGYRTEESLGGGADGGIDLILHRDGQTTLVQCKRWKSKPVGVPIVREIFGILTAENADRAIVITTSKFTKESENFAAKKPIELIDGQQLLAMVKSVQTQGTEASQVQKAAPEQVSAPDSSASPQCPKCNSTMVRRTARRGANAGNAFWGCTDYPKCRGVISIES</sequence>
<evidence type="ECO:0000256" key="1">
    <source>
        <dbReference type="SAM" id="MobiDB-lite"/>
    </source>
</evidence>
<feature type="region of interest" description="Disordered" evidence="1">
    <location>
        <begin position="211"/>
        <end position="237"/>
    </location>
</feature>
<dbReference type="SUPFAM" id="SSF52980">
    <property type="entry name" value="Restriction endonuclease-like"/>
    <property type="match status" value="1"/>
</dbReference>
<dbReference type="InterPro" id="IPR007560">
    <property type="entry name" value="Restrct_endonuc_IV_Mrr"/>
</dbReference>
<dbReference type="RefSeq" id="WP_319834891.1">
    <property type="nucleotide sequence ID" value="NZ_CP138858.1"/>
</dbReference>
<dbReference type="SUPFAM" id="SSF57783">
    <property type="entry name" value="Zinc beta-ribbon"/>
    <property type="match status" value="1"/>
</dbReference>
<feature type="domain" description="DNA topoisomerase type IA zn finger" evidence="3">
    <location>
        <begin position="232"/>
        <end position="271"/>
    </location>
</feature>
<keyword evidence="2" id="KW-0812">Transmembrane</keyword>
<dbReference type="InterPro" id="IPR052906">
    <property type="entry name" value="Type_IV_Methyl-Rstrct_Enzyme"/>
</dbReference>
<organism evidence="5 6">
    <name type="scientific">Coraliomargarita algicola</name>
    <dbReference type="NCBI Taxonomy" id="3092156"/>
    <lineage>
        <taxon>Bacteria</taxon>
        <taxon>Pseudomonadati</taxon>
        <taxon>Verrucomicrobiota</taxon>
        <taxon>Opitutia</taxon>
        <taxon>Puniceicoccales</taxon>
        <taxon>Coraliomargaritaceae</taxon>
        <taxon>Coraliomargarita</taxon>
    </lineage>
</organism>
<dbReference type="InterPro" id="IPR013498">
    <property type="entry name" value="Topo_IA_Znf"/>
</dbReference>
<keyword evidence="6" id="KW-1185">Reference proteome</keyword>
<dbReference type="Proteomes" id="UP001324993">
    <property type="component" value="Chromosome"/>
</dbReference>
<keyword evidence="2" id="KW-0472">Membrane</keyword>
<accession>A0ABZ0RRR4</accession>
<evidence type="ECO:0000259" key="4">
    <source>
        <dbReference type="Pfam" id="PF04471"/>
    </source>
</evidence>
<keyword evidence="5" id="KW-0378">Hydrolase</keyword>
<dbReference type="GO" id="GO:0016787">
    <property type="term" value="F:hydrolase activity"/>
    <property type="evidence" value="ECO:0007669"/>
    <property type="project" value="UniProtKB-KW"/>
</dbReference>
<dbReference type="InterPro" id="IPR011856">
    <property type="entry name" value="tRNA_endonuc-like_dom_sf"/>
</dbReference>
<evidence type="ECO:0000313" key="6">
    <source>
        <dbReference type="Proteomes" id="UP001324993"/>
    </source>
</evidence>
<dbReference type="Pfam" id="PF04471">
    <property type="entry name" value="Mrr_cat"/>
    <property type="match status" value="1"/>
</dbReference>
<dbReference type="PANTHER" id="PTHR30015:SF7">
    <property type="entry name" value="TYPE IV METHYL-DIRECTED RESTRICTION ENZYME ECOKMRR"/>
    <property type="match status" value="1"/>
</dbReference>
<dbReference type="Pfam" id="PF01396">
    <property type="entry name" value="Zn_ribbon_Top1"/>
    <property type="match status" value="1"/>
</dbReference>
<dbReference type="EC" id="3.1.21.-" evidence="5"/>
<keyword evidence="2" id="KW-1133">Transmembrane helix</keyword>
<dbReference type="InterPro" id="IPR011335">
    <property type="entry name" value="Restrct_endonuc-II-like"/>
</dbReference>
<dbReference type="Gene3D" id="3.40.1350.10">
    <property type="match status" value="1"/>
</dbReference>
<name>A0ABZ0RRR4_9BACT</name>
<feature type="transmembrane region" description="Helical" evidence="2">
    <location>
        <begin position="12"/>
        <end position="35"/>
    </location>
</feature>
<evidence type="ECO:0000313" key="5">
    <source>
        <dbReference type="EMBL" id="WPJ98086.1"/>
    </source>
</evidence>
<dbReference type="GO" id="GO:0004519">
    <property type="term" value="F:endonuclease activity"/>
    <property type="evidence" value="ECO:0007669"/>
    <property type="project" value="UniProtKB-KW"/>
</dbReference>
<feature type="domain" description="Restriction endonuclease type IV Mrr" evidence="4">
    <location>
        <begin position="92"/>
        <end position="200"/>
    </location>
</feature>
<dbReference type="Gene3D" id="3.30.65.10">
    <property type="entry name" value="Bacterial Topoisomerase I, domain 1"/>
    <property type="match status" value="1"/>
</dbReference>
<keyword evidence="5" id="KW-0540">Nuclease</keyword>
<reference evidence="5 6" key="1">
    <citation type="submission" date="2023-11" db="EMBL/GenBank/DDBJ databases">
        <title>Coraliomargarita sp. nov., isolated from marine algae.</title>
        <authorList>
            <person name="Lee J.K."/>
            <person name="Baek J.H."/>
            <person name="Kim J.M."/>
            <person name="Choi D.G."/>
            <person name="Jeon C.O."/>
        </authorList>
    </citation>
    <scope>NUCLEOTIDE SEQUENCE [LARGE SCALE GENOMIC DNA]</scope>
    <source>
        <strain evidence="5 6">J2-16</strain>
    </source>
</reference>
<dbReference type="EMBL" id="CP138858">
    <property type="protein sequence ID" value="WPJ98086.1"/>
    <property type="molecule type" value="Genomic_DNA"/>
</dbReference>
<dbReference type="PANTHER" id="PTHR30015">
    <property type="entry name" value="MRR RESTRICTION SYSTEM PROTEIN"/>
    <property type="match status" value="1"/>
</dbReference>
<protein>
    <submittedName>
        <fullName evidence="5">Restriction endonuclease</fullName>
        <ecNumber evidence="5">3.1.21.-</ecNumber>
    </submittedName>
</protein>
<evidence type="ECO:0000256" key="2">
    <source>
        <dbReference type="SAM" id="Phobius"/>
    </source>
</evidence>
<gene>
    <name evidence="5" type="ORF">SH580_10280</name>
</gene>
<keyword evidence="5" id="KW-0255">Endonuclease</keyword>
<evidence type="ECO:0000259" key="3">
    <source>
        <dbReference type="Pfam" id="PF01396"/>
    </source>
</evidence>
<feature type="transmembrane region" description="Helical" evidence="2">
    <location>
        <begin position="55"/>
        <end position="74"/>
    </location>
</feature>
<proteinExistence type="predicted"/>
<feature type="compositionally biased region" description="Polar residues" evidence="1">
    <location>
        <begin position="224"/>
        <end position="237"/>
    </location>
</feature>